<protein>
    <submittedName>
        <fullName evidence="1">Uncharacterized protein</fullName>
    </submittedName>
</protein>
<dbReference type="RefSeq" id="WP_097113979.1">
    <property type="nucleotide sequence ID" value="NZ_CP083931.1"/>
</dbReference>
<proteinExistence type="predicted"/>
<organism evidence="1 2">
    <name type="scientific">Alysiella filiformis DSM 16848</name>
    <dbReference type="NCBI Taxonomy" id="1120981"/>
    <lineage>
        <taxon>Bacteria</taxon>
        <taxon>Pseudomonadati</taxon>
        <taxon>Pseudomonadota</taxon>
        <taxon>Betaproteobacteria</taxon>
        <taxon>Neisseriales</taxon>
        <taxon>Neisseriaceae</taxon>
        <taxon>Alysiella</taxon>
    </lineage>
</organism>
<dbReference type="Proteomes" id="UP000219669">
    <property type="component" value="Unassembled WGS sequence"/>
</dbReference>
<reference evidence="1 2" key="1">
    <citation type="submission" date="2017-09" db="EMBL/GenBank/DDBJ databases">
        <authorList>
            <person name="Ehlers B."/>
            <person name="Leendertz F.H."/>
        </authorList>
    </citation>
    <scope>NUCLEOTIDE SEQUENCE [LARGE SCALE GENOMIC DNA]</scope>
    <source>
        <strain evidence="1 2">DSM 16848</strain>
    </source>
</reference>
<dbReference type="OrthoDB" id="6647900at2"/>
<evidence type="ECO:0000313" key="1">
    <source>
        <dbReference type="EMBL" id="SOD67451.1"/>
    </source>
</evidence>
<keyword evidence="2" id="KW-1185">Reference proteome</keyword>
<accession>A0A286E979</accession>
<sequence length="66" mass="7557">MLTLDLPPHIEQAIIHQAQGVSINELITRWAKQDDVLLTDFFKTTSQIAAFENTDPVAYQRAMRDE</sequence>
<name>A0A286E979_9NEIS</name>
<gene>
    <name evidence="1" type="ORF">SAMN02746062_00908</name>
</gene>
<evidence type="ECO:0000313" key="2">
    <source>
        <dbReference type="Proteomes" id="UP000219669"/>
    </source>
</evidence>
<dbReference type="AlphaFoldDB" id="A0A286E979"/>
<dbReference type="EMBL" id="OCNF01000006">
    <property type="protein sequence ID" value="SOD67451.1"/>
    <property type="molecule type" value="Genomic_DNA"/>
</dbReference>